<dbReference type="PROSITE" id="PS51819">
    <property type="entry name" value="VOC"/>
    <property type="match status" value="1"/>
</dbReference>
<dbReference type="PANTHER" id="PTHR43048">
    <property type="entry name" value="METHYLMALONYL-COA EPIMERASE"/>
    <property type="match status" value="1"/>
</dbReference>
<dbReference type="Pfam" id="PF13669">
    <property type="entry name" value="Glyoxalase_4"/>
    <property type="match status" value="1"/>
</dbReference>
<dbReference type="InterPro" id="IPR051785">
    <property type="entry name" value="MMCE/EMCE_epimerase"/>
</dbReference>
<reference evidence="4" key="1">
    <citation type="submission" date="2022-06" db="EMBL/GenBank/DDBJ databases">
        <title>Genomic Encyclopedia of Archaeal and Bacterial Type Strains, Phase II (KMG-II): from individual species to whole genera.</title>
        <authorList>
            <person name="Goeker M."/>
        </authorList>
    </citation>
    <scope>NUCLEOTIDE SEQUENCE</scope>
    <source>
        <strain evidence="4">DSM 43935</strain>
    </source>
</reference>
<comment type="caution">
    <text evidence="4">The sequence shown here is derived from an EMBL/GenBank/DDBJ whole genome shotgun (WGS) entry which is preliminary data.</text>
</comment>
<comment type="similarity">
    <text evidence="1">Belongs to the methylmalonyl-CoA epimerase family.</text>
</comment>
<gene>
    <name evidence="4" type="ORF">LX83_003852</name>
</gene>
<evidence type="ECO:0000313" key="5">
    <source>
        <dbReference type="Proteomes" id="UP001206128"/>
    </source>
</evidence>
<dbReference type="PANTHER" id="PTHR43048:SF3">
    <property type="entry name" value="METHYLMALONYL-COA EPIMERASE, MITOCHONDRIAL"/>
    <property type="match status" value="1"/>
</dbReference>
<dbReference type="NCBIfam" id="TIGR03081">
    <property type="entry name" value="metmalonyl_epim"/>
    <property type="match status" value="1"/>
</dbReference>
<dbReference type="InterPro" id="IPR029068">
    <property type="entry name" value="Glyas_Bleomycin-R_OHBP_Dase"/>
</dbReference>
<accession>A0AAE3GGL4</accession>
<dbReference type="InterPro" id="IPR037523">
    <property type="entry name" value="VOC_core"/>
</dbReference>
<dbReference type="RefSeq" id="WP_253773374.1">
    <property type="nucleotide sequence ID" value="NZ_JAMTCK010000008.1"/>
</dbReference>
<proteinExistence type="inferred from homology"/>
<dbReference type="CDD" id="cd07249">
    <property type="entry name" value="MMCE"/>
    <property type="match status" value="1"/>
</dbReference>
<dbReference type="InterPro" id="IPR017515">
    <property type="entry name" value="MeMalonyl-CoA_epimerase"/>
</dbReference>
<dbReference type="Proteomes" id="UP001206128">
    <property type="component" value="Unassembled WGS sequence"/>
</dbReference>
<keyword evidence="2" id="KW-0479">Metal-binding</keyword>
<protein>
    <submittedName>
        <fullName evidence="4">Methylmalonyl-CoA epimerase</fullName>
    </submittedName>
</protein>
<dbReference type="Gene3D" id="3.10.180.10">
    <property type="entry name" value="2,3-Dihydroxybiphenyl 1,2-Dioxygenase, domain 1"/>
    <property type="match status" value="1"/>
</dbReference>
<dbReference type="GO" id="GO:0046491">
    <property type="term" value="P:L-methylmalonyl-CoA metabolic process"/>
    <property type="evidence" value="ECO:0007669"/>
    <property type="project" value="TreeGrafter"/>
</dbReference>
<name>A0AAE3GGL4_9PSEU</name>
<dbReference type="GO" id="GO:0004493">
    <property type="term" value="F:methylmalonyl-CoA epimerase activity"/>
    <property type="evidence" value="ECO:0007669"/>
    <property type="project" value="TreeGrafter"/>
</dbReference>
<dbReference type="AlphaFoldDB" id="A0AAE3GGL4"/>
<keyword evidence="5" id="KW-1185">Reference proteome</keyword>
<evidence type="ECO:0000259" key="3">
    <source>
        <dbReference type="PROSITE" id="PS51819"/>
    </source>
</evidence>
<dbReference type="SUPFAM" id="SSF54593">
    <property type="entry name" value="Glyoxalase/Bleomycin resistance protein/Dihydroxybiphenyl dioxygenase"/>
    <property type="match status" value="1"/>
</dbReference>
<dbReference type="GO" id="GO:0046872">
    <property type="term" value="F:metal ion binding"/>
    <property type="evidence" value="ECO:0007669"/>
    <property type="project" value="UniProtKB-KW"/>
</dbReference>
<evidence type="ECO:0000256" key="2">
    <source>
        <dbReference type="ARBA" id="ARBA00022723"/>
    </source>
</evidence>
<evidence type="ECO:0000256" key="1">
    <source>
        <dbReference type="ARBA" id="ARBA00009308"/>
    </source>
</evidence>
<evidence type="ECO:0000313" key="4">
    <source>
        <dbReference type="EMBL" id="MCP2166980.1"/>
    </source>
</evidence>
<feature type="domain" description="VOC" evidence="3">
    <location>
        <begin position="11"/>
        <end position="143"/>
    </location>
</feature>
<organism evidence="4 5">
    <name type="scientific">Goodfellowiella coeruleoviolacea</name>
    <dbReference type="NCBI Taxonomy" id="334858"/>
    <lineage>
        <taxon>Bacteria</taxon>
        <taxon>Bacillati</taxon>
        <taxon>Actinomycetota</taxon>
        <taxon>Actinomycetes</taxon>
        <taxon>Pseudonocardiales</taxon>
        <taxon>Pseudonocardiaceae</taxon>
        <taxon>Goodfellowiella</taxon>
    </lineage>
</organism>
<dbReference type="EMBL" id="JAMTCK010000008">
    <property type="protein sequence ID" value="MCP2166980.1"/>
    <property type="molecule type" value="Genomic_DNA"/>
</dbReference>
<sequence>MLEELRSFVIAIDHVGLAVPDLDEAINFHRETFGFEPTHVETNEQQGVREAMLRAPGDTTGAALQLLAPLRPDSPIGKFLDRHGPGIQQLAYRVSSVDEASAALRAKGLRLVYDESVPGTANSRVNFVHPKDTGGVLIELVQPAEVPAEPAHRR</sequence>